<evidence type="ECO:0000313" key="1">
    <source>
        <dbReference type="EMBL" id="QJA66322.1"/>
    </source>
</evidence>
<protein>
    <submittedName>
        <fullName evidence="1">Putative capsid protein</fullName>
    </submittedName>
</protein>
<dbReference type="EMBL" id="MT141553">
    <property type="protein sequence ID" value="QJA66322.1"/>
    <property type="molecule type" value="Genomic_DNA"/>
</dbReference>
<dbReference type="AlphaFoldDB" id="A0A6M3JB63"/>
<gene>
    <name evidence="1" type="ORF">MM415B00355_0022</name>
</gene>
<proteinExistence type="predicted"/>
<accession>A0A6M3JB63</accession>
<sequence>MANDLSVIEHKILARGLLALRQQVIMPRLVNNSYSTDAAQKGDVVNVPIPVAQAASAVTPAAVPPTPASKTPTNVQIALDQWYHSDFHLTDKELTEVDKNQHFFPMQASEAIKALANQVNVNIMSNYLGVYGYHGTAGTTPFGATPGVSDATNVRKILNQQLCPKSDRRLVLDYDAEENALVLAAFSDLEKTGDQKVKIEGVLGRKYGFDIAADDHAPLHTAGTITTGLIVKASTVHAVGATSIVCTTAASTGACALLTGDIILIAGDSQTYVLTADATETAAATDVTLSISPPLKVATAGSEAVTVKASHRVNLAFHRDAFAFATRPLMGSLADLQLGSRILSMQDPVSGIVLRLEIMREFKQTVWDFDILWGSKLVRAELACRLAG</sequence>
<reference evidence="1" key="1">
    <citation type="submission" date="2020-03" db="EMBL/GenBank/DDBJ databases">
        <title>The deep terrestrial virosphere.</title>
        <authorList>
            <person name="Holmfeldt K."/>
            <person name="Nilsson E."/>
            <person name="Simone D."/>
            <person name="Lopez-Fernandez M."/>
            <person name="Wu X."/>
            <person name="de Brujin I."/>
            <person name="Lundin D."/>
            <person name="Andersson A."/>
            <person name="Bertilsson S."/>
            <person name="Dopson M."/>
        </authorList>
    </citation>
    <scope>NUCLEOTIDE SEQUENCE</scope>
    <source>
        <strain evidence="1">MM415B00355</strain>
    </source>
</reference>
<organism evidence="1">
    <name type="scientific">viral metagenome</name>
    <dbReference type="NCBI Taxonomy" id="1070528"/>
    <lineage>
        <taxon>unclassified sequences</taxon>
        <taxon>metagenomes</taxon>
        <taxon>organismal metagenomes</taxon>
    </lineage>
</organism>
<name>A0A6M3JB63_9ZZZZ</name>